<evidence type="ECO:0000259" key="1">
    <source>
        <dbReference type="Pfam" id="PF00149"/>
    </source>
</evidence>
<dbReference type="PANTHER" id="PTHR42850">
    <property type="entry name" value="METALLOPHOSPHOESTERASE"/>
    <property type="match status" value="1"/>
</dbReference>
<dbReference type="InterPro" id="IPR029052">
    <property type="entry name" value="Metallo-depent_PP-like"/>
</dbReference>
<dbReference type="GO" id="GO:0016791">
    <property type="term" value="F:phosphatase activity"/>
    <property type="evidence" value="ECO:0007669"/>
    <property type="project" value="TreeGrafter"/>
</dbReference>
<feature type="domain" description="Calcineurin-like phosphoesterase" evidence="1">
    <location>
        <begin position="16"/>
        <end position="181"/>
    </location>
</feature>
<dbReference type="PANTHER" id="PTHR42850:SF4">
    <property type="entry name" value="ZINC-DEPENDENT ENDOPOLYPHOSPHATASE"/>
    <property type="match status" value="1"/>
</dbReference>
<evidence type="ECO:0000313" key="3">
    <source>
        <dbReference type="Proteomes" id="UP000034681"/>
    </source>
</evidence>
<dbReference type="OrthoDB" id="384253at2"/>
<dbReference type="GO" id="GO:0110154">
    <property type="term" value="P:RNA decapping"/>
    <property type="evidence" value="ECO:0007669"/>
    <property type="project" value="TreeGrafter"/>
</dbReference>
<dbReference type="Pfam" id="PF00149">
    <property type="entry name" value="Metallophos"/>
    <property type="match status" value="1"/>
</dbReference>
<dbReference type="Proteomes" id="UP000034681">
    <property type="component" value="Unassembled WGS sequence"/>
</dbReference>
<protein>
    <submittedName>
        <fullName evidence="2">Serine/threonine protein phosphatase</fullName>
    </submittedName>
</protein>
<dbReference type="InterPro" id="IPR004843">
    <property type="entry name" value="Calcineurin-like_PHP"/>
</dbReference>
<evidence type="ECO:0000313" key="2">
    <source>
        <dbReference type="EMBL" id="KKJ01345.1"/>
    </source>
</evidence>
<dbReference type="GO" id="GO:0005737">
    <property type="term" value="C:cytoplasm"/>
    <property type="evidence" value="ECO:0007669"/>
    <property type="project" value="TreeGrafter"/>
</dbReference>
<dbReference type="eggNOG" id="COG0639">
    <property type="taxonomic scope" value="Bacteria"/>
</dbReference>
<name>A0A0M2PYX6_PROHO</name>
<dbReference type="InterPro" id="IPR050126">
    <property type="entry name" value="Ap4A_hydrolase"/>
</dbReference>
<proteinExistence type="predicted"/>
<accession>A0A0M2PYX6</accession>
<dbReference type="GO" id="GO:0008803">
    <property type="term" value="F:bis(5'-nucleosyl)-tetraphosphatase (symmetrical) activity"/>
    <property type="evidence" value="ECO:0007669"/>
    <property type="project" value="TreeGrafter"/>
</dbReference>
<keyword evidence="3" id="KW-1185">Reference proteome</keyword>
<dbReference type="EMBL" id="AJTX02000002">
    <property type="protein sequence ID" value="KKJ01345.1"/>
    <property type="molecule type" value="Genomic_DNA"/>
</dbReference>
<dbReference type="RefSeq" id="WP_017713978.1">
    <property type="nucleotide sequence ID" value="NZ_KB235941.1"/>
</dbReference>
<gene>
    <name evidence="2" type="ORF">PROH_03045</name>
</gene>
<dbReference type="SUPFAM" id="SSF56300">
    <property type="entry name" value="Metallo-dependent phosphatases"/>
    <property type="match status" value="1"/>
</dbReference>
<comment type="caution">
    <text evidence="2">The sequence shown here is derived from an EMBL/GenBank/DDBJ whole genome shotgun (WGS) entry which is preliminary data.</text>
</comment>
<dbReference type="STRING" id="317619.GCA_000332315_03805"/>
<organism evidence="2 3">
    <name type="scientific">Prochlorothrix hollandica PCC 9006 = CALU 1027</name>
    <dbReference type="NCBI Taxonomy" id="317619"/>
    <lineage>
        <taxon>Bacteria</taxon>
        <taxon>Bacillati</taxon>
        <taxon>Cyanobacteriota</taxon>
        <taxon>Cyanophyceae</taxon>
        <taxon>Prochlorotrichales</taxon>
        <taxon>Prochlorotrichaceae</taxon>
        <taxon>Prochlorothrix</taxon>
    </lineage>
</organism>
<reference evidence="2" key="1">
    <citation type="submission" date="2012-04" db="EMBL/GenBank/DDBJ databases">
        <authorList>
            <person name="Borisov I.G."/>
            <person name="Ivanikova N.V."/>
            <person name="Pinevich A.V."/>
        </authorList>
    </citation>
    <scope>NUCLEOTIDE SEQUENCE</scope>
    <source>
        <strain evidence="2">CALU 1027</strain>
    </source>
</reference>
<sequence>MTLLVDDSAAFQPRRFVVGDVHGHYETLLRLLDVMSPGVDDAVHFVGDLIDRGPDSAKVLQLLQQEGYKTLVGNHEQLLMQAIVNLKDLEDDDFNPWLYSGGWETLASYNGDWERIAEDVQWIKQQPYYCDWGDFWLVHAGVNPRYLVNQQLDHDLCWIRDDFHRMRTPYFTDKTIITGHTITFTFPGVEPGNVVQGQGWLDIDTGVYHPRSGWLTALDLDNQCLYQANSYSQETRILALSDGVQAYQPKLRRNSLHACA</sequence>
<dbReference type="AlphaFoldDB" id="A0A0M2PYX6"/>
<dbReference type="Gene3D" id="3.60.21.10">
    <property type="match status" value="1"/>
</dbReference>